<keyword evidence="3" id="KW-0653">Protein transport</keyword>
<evidence type="ECO:0000313" key="5">
    <source>
        <dbReference type="Proteomes" id="UP001642464"/>
    </source>
</evidence>
<dbReference type="SUPFAM" id="SSF46785">
    <property type="entry name" value="Winged helix' DNA-binding domain"/>
    <property type="match status" value="1"/>
</dbReference>
<protein>
    <submittedName>
        <fullName evidence="4">Vacuolar protein sorting-associated protein 25 (AtVPS25) (ESCRT-II complex subunit VPS25)</fullName>
    </submittedName>
</protein>
<dbReference type="PANTHER" id="PTHR13149:SF0">
    <property type="entry name" value="VACUOLAR PROTEIN-SORTING-ASSOCIATED PROTEIN 25"/>
    <property type="match status" value="1"/>
</dbReference>
<dbReference type="EMBL" id="CAXAMM010038718">
    <property type="protein sequence ID" value="CAK9080340.1"/>
    <property type="molecule type" value="Genomic_DNA"/>
</dbReference>
<reference evidence="4 5" key="1">
    <citation type="submission" date="2024-02" db="EMBL/GenBank/DDBJ databases">
        <authorList>
            <person name="Chen Y."/>
            <person name="Shah S."/>
            <person name="Dougan E. K."/>
            <person name="Thang M."/>
            <person name="Chan C."/>
        </authorList>
    </citation>
    <scope>NUCLEOTIDE SEQUENCE [LARGE SCALE GENOMIC DNA]</scope>
</reference>
<evidence type="ECO:0000256" key="3">
    <source>
        <dbReference type="ARBA" id="ARBA00022927"/>
    </source>
</evidence>
<gene>
    <name evidence="4" type="ORF">SCF082_LOCUS38311</name>
</gene>
<keyword evidence="2" id="KW-0813">Transport</keyword>
<dbReference type="InterPro" id="IPR027417">
    <property type="entry name" value="P-loop_NTPase"/>
</dbReference>
<evidence type="ECO:0000313" key="4">
    <source>
        <dbReference type="EMBL" id="CAK9080340.1"/>
    </source>
</evidence>
<dbReference type="Gene3D" id="1.10.10.10">
    <property type="entry name" value="Winged helix-like DNA-binding domain superfamily/Winged helix DNA-binding domain"/>
    <property type="match status" value="1"/>
</dbReference>
<dbReference type="PANTHER" id="PTHR13149">
    <property type="entry name" value="VACUOLAR PROTEIN SORTING-ASSOCIATED PROTEIN VPS25"/>
    <property type="match status" value="1"/>
</dbReference>
<dbReference type="InterPro" id="IPR014041">
    <property type="entry name" value="ESCRT-II_cplx_Vps25-sub_N"/>
</dbReference>
<evidence type="ECO:0000256" key="2">
    <source>
        <dbReference type="ARBA" id="ARBA00022448"/>
    </source>
</evidence>
<dbReference type="Pfam" id="PF05871">
    <property type="entry name" value="ESCRT-II"/>
    <property type="match status" value="1"/>
</dbReference>
<sequence length="622" mass="71196">MADGKDFQYPAFYQLPPFFTLQPHASVRAKQLELWKQLISEYCSFHRLFIINLREEPLFRNAQLARQLPSEARKVLAEHLVQQQAALWADEAAKERLLVLWRSVAGWADLILQWAAENGLMGSVETVQSLMDGEAAERAASHVAALRTMESQQLHWRSMSKAVSVYTPVGHRPDWYWEDVFTRRGIEIEGTVTDFDTCPPETLEMPKEEVWFGVVFSDAETEATGCGVHGGRYWEVTLDLRKLYDSLIPSARWPFLQRAAAFTQLDMHTRQDLHALRLNLCVPGICNQNSVGKSIVPGSFGQLLGQASMLNGTFEDAVEVEELLPWDSFDVDFAIGGIDNCGTASLHMNLDQHPELVFRSTSLDDHFFINSLANRLLPLRSQVEMYNAQVQSAKEEKRQRTGVQPRLVGIAIPMLFAYQHVREMFAAIPRLKLILAFCDPLGRLEKGFMSHFWCHENIETAKERRLAPQQRDGSEVCFNSTSALVSERARKLRSFWEGRKVARHMPPMLDLFAGRMIVFHREELRLMPRGLFNRLAQYIGASAPFEDEVDFRRYNSIGGHRTDLCQNTTRVRALKRLLEAEYQMQELMLAPKKMIRSRLRRSRCDDIDAVKATYCPGRVACE</sequence>
<dbReference type="InterPro" id="IPR036388">
    <property type="entry name" value="WH-like_DNA-bd_sf"/>
</dbReference>
<dbReference type="Proteomes" id="UP001642464">
    <property type="component" value="Unassembled WGS sequence"/>
</dbReference>
<keyword evidence="5" id="KW-1185">Reference proteome</keyword>
<evidence type="ECO:0000256" key="1">
    <source>
        <dbReference type="ARBA" id="ARBA00009674"/>
    </source>
</evidence>
<organism evidence="4 5">
    <name type="scientific">Durusdinium trenchii</name>
    <dbReference type="NCBI Taxonomy" id="1381693"/>
    <lineage>
        <taxon>Eukaryota</taxon>
        <taxon>Sar</taxon>
        <taxon>Alveolata</taxon>
        <taxon>Dinophyceae</taxon>
        <taxon>Suessiales</taxon>
        <taxon>Symbiodiniaceae</taxon>
        <taxon>Durusdinium</taxon>
    </lineage>
</organism>
<dbReference type="SUPFAM" id="SSF52540">
    <property type="entry name" value="P-loop containing nucleoside triphosphate hydrolases"/>
    <property type="match status" value="1"/>
</dbReference>
<dbReference type="Gene3D" id="1.10.10.570">
    <property type="entry name" value="Winged helix' DNA-binding domain. Chain C. Domain 1"/>
    <property type="match status" value="1"/>
</dbReference>
<name>A0ABP0PWE0_9DINO</name>
<accession>A0ABP0PWE0</accession>
<comment type="similarity">
    <text evidence="1">Belongs to the VPS25 family.</text>
</comment>
<dbReference type="InterPro" id="IPR008570">
    <property type="entry name" value="ESCRT-II_cplx_Vps25-sub"/>
</dbReference>
<dbReference type="Gene3D" id="3.40.50.300">
    <property type="entry name" value="P-loop containing nucleotide triphosphate hydrolases"/>
    <property type="match status" value="1"/>
</dbReference>
<proteinExistence type="inferred from homology"/>
<comment type="caution">
    <text evidence="4">The sequence shown here is derived from an EMBL/GenBank/DDBJ whole genome shotgun (WGS) entry which is preliminary data.</text>
</comment>
<dbReference type="InterPro" id="IPR036390">
    <property type="entry name" value="WH_DNA-bd_sf"/>
</dbReference>